<keyword evidence="1" id="KW-1133">Transmembrane helix</keyword>
<organism evidence="2 3">
    <name type="scientific">Acanthosepion pharaonis</name>
    <name type="common">Pharaoh cuttlefish</name>
    <name type="synonym">Sepia pharaonis</name>
    <dbReference type="NCBI Taxonomy" id="158019"/>
    <lineage>
        <taxon>Eukaryota</taxon>
        <taxon>Metazoa</taxon>
        <taxon>Spiralia</taxon>
        <taxon>Lophotrochozoa</taxon>
        <taxon>Mollusca</taxon>
        <taxon>Cephalopoda</taxon>
        <taxon>Coleoidea</taxon>
        <taxon>Decapodiformes</taxon>
        <taxon>Sepiida</taxon>
        <taxon>Sepiina</taxon>
        <taxon>Sepiidae</taxon>
        <taxon>Acanthosepion</taxon>
    </lineage>
</organism>
<sequence>MSSEYDCRATAVESLRDGYKAKRFFFHLLYGVNTPFFFLLFLYFRRFFFFFYTVLSIDFYLLLSISLYSLLFMRLYLSLSPSLSVFLYLHFNVFLFIPLLFLPQPSNALRFLQQLLLIILHAMIFPLESSLPSPASIYPRTVYSNLAIVLNPLSPFFVPSFLQVFLLPATL</sequence>
<gene>
    <name evidence="2" type="ORF">SPHA_43682</name>
</gene>
<reference evidence="2" key="1">
    <citation type="submission" date="2021-01" db="EMBL/GenBank/DDBJ databases">
        <authorList>
            <person name="Li R."/>
            <person name="Bekaert M."/>
        </authorList>
    </citation>
    <scope>NUCLEOTIDE SEQUENCE</scope>
    <source>
        <strain evidence="2">Farmed</strain>
    </source>
</reference>
<feature type="transmembrane region" description="Helical" evidence="1">
    <location>
        <begin position="24"/>
        <end position="44"/>
    </location>
</feature>
<dbReference type="EMBL" id="CAHIKZ030002209">
    <property type="protein sequence ID" value="CAE1282851.1"/>
    <property type="molecule type" value="Genomic_DNA"/>
</dbReference>
<protein>
    <submittedName>
        <fullName evidence="2">Uncharacterized protein</fullName>
    </submittedName>
</protein>
<feature type="transmembrane region" description="Helical" evidence="1">
    <location>
        <begin position="148"/>
        <end position="169"/>
    </location>
</feature>
<dbReference type="AlphaFoldDB" id="A0A812CRV9"/>
<keyword evidence="1" id="KW-0472">Membrane</keyword>
<accession>A0A812CRV9</accession>
<feature type="transmembrane region" description="Helical" evidence="1">
    <location>
        <begin position="83"/>
        <end position="102"/>
    </location>
</feature>
<evidence type="ECO:0000313" key="2">
    <source>
        <dbReference type="EMBL" id="CAE1282851.1"/>
    </source>
</evidence>
<feature type="transmembrane region" description="Helical" evidence="1">
    <location>
        <begin position="50"/>
        <end position="71"/>
    </location>
</feature>
<proteinExistence type="predicted"/>
<feature type="transmembrane region" description="Helical" evidence="1">
    <location>
        <begin position="108"/>
        <end position="127"/>
    </location>
</feature>
<name>A0A812CRV9_ACAPH</name>
<comment type="caution">
    <text evidence="2">The sequence shown here is derived from an EMBL/GenBank/DDBJ whole genome shotgun (WGS) entry which is preliminary data.</text>
</comment>
<evidence type="ECO:0000256" key="1">
    <source>
        <dbReference type="SAM" id="Phobius"/>
    </source>
</evidence>
<dbReference type="Proteomes" id="UP000597762">
    <property type="component" value="Unassembled WGS sequence"/>
</dbReference>
<keyword evidence="1" id="KW-0812">Transmembrane</keyword>
<keyword evidence="3" id="KW-1185">Reference proteome</keyword>
<evidence type="ECO:0000313" key="3">
    <source>
        <dbReference type="Proteomes" id="UP000597762"/>
    </source>
</evidence>